<dbReference type="InterPro" id="IPR020084">
    <property type="entry name" value="NUDIX_hydrolase_CS"/>
</dbReference>
<dbReference type="EMBL" id="FPBV01000004">
    <property type="protein sequence ID" value="SFU59668.1"/>
    <property type="molecule type" value="Genomic_DNA"/>
</dbReference>
<dbReference type="Pfam" id="PF00293">
    <property type="entry name" value="NUDIX"/>
    <property type="match status" value="1"/>
</dbReference>
<dbReference type="RefSeq" id="WP_074950383.1">
    <property type="nucleotide sequence ID" value="NZ_FPBV01000004.1"/>
</dbReference>
<evidence type="ECO:0000256" key="1">
    <source>
        <dbReference type="ARBA" id="ARBA00001946"/>
    </source>
</evidence>
<protein>
    <submittedName>
        <fullName evidence="5">ADP-ribose pyrophosphatase YjhB, NUDIX family</fullName>
    </submittedName>
</protein>
<dbReference type="PRINTS" id="PR00502">
    <property type="entry name" value="NUDIXFAMILY"/>
</dbReference>
<dbReference type="STRING" id="392015.SAMN05421543_104177"/>
<name>A0A1I7HG02_9BACL</name>
<gene>
    <name evidence="5" type="ORF">SAMN05421543_104177</name>
</gene>
<evidence type="ECO:0000256" key="2">
    <source>
        <dbReference type="ARBA" id="ARBA00022801"/>
    </source>
</evidence>
<accession>A0A1I7HG02</accession>
<dbReference type="Gene3D" id="3.90.79.10">
    <property type="entry name" value="Nucleoside Triphosphate Pyrophosphohydrolase"/>
    <property type="match status" value="1"/>
</dbReference>
<organism evidence="5 6">
    <name type="scientific">Alicyclobacillus macrosporangiidus</name>
    <dbReference type="NCBI Taxonomy" id="392015"/>
    <lineage>
        <taxon>Bacteria</taxon>
        <taxon>Bacillati</taxon>
        <taxon>Bacillota</taxon>
        <taxon>Bacilli</taxon>
        <taxon>Bacillales</taxon>
        <taxon>Alicyclobacillaceae</taxon>
        <taxon>Alicyclobacillus</taxon>
    </lineage>
</organism>
<comment type="similarity">
    <text evidence="3">Belongs to the Nudix hydrolase family.</text>
</comment>
<sequence length="146" mass="16260">MHRIDEIRPGVAMIIFDEQGNVLLQKRSDVGLWGIPSGHIEPGETAMEAAIREVREETGLHTTVKRFIGVYSDPASQVFTYPNGRVVHFVTLCFEMRTVGGVLSTASPETLDVQFFAPCHLPKDLLPMHPTWLSDALARTEAAFIR</sequence>
<evidence type="ECO:0000256" key="3">
    <source>
        <dbReference type="RuleBase" id="RU003476"/>
    </source>
</evidence>
<evidence type="ECO:0000313" key="5">
    <source>
        <dbReference type="EMBL" id="SFU59668.1"/>
    </source>
</evidence>
<dbReference type="PROSITE" id="PS00893">
    <property type="entry name" value="NUDIX_BOX"/>
    <property type="match status" value="1"/>
</dbReference>
<dbReference type="AlphaFoldDB" id="A0A1I7HG02"/>
<dbReference type="InterPro" id="IPR015797">
    <property type="entry name" value="NUDIX_hydrolase-like_dom_sf"/>
</dbReference>
<evidence type="ECO:0000313" key="6">
    <source>
        <dbReference type="Proteomes" id="UP000183508"/>
    </source>
</evidence>
<dbReference type="OrthoDB" id="9787476at2"/>
<dbReference type="PANTHER" id="PTHR43046">
    <property type="entry name" value="GDP-MANNOSE MANNOSYL HYDROLASE"/>
    <property type="match status" value="1"/>
</dbReference>
<comment type="cofactor">
    <cofactor evidence="1">
        <name>Mg(2+)</name>
        <dbReference type="ChEBI" id="CHEBI:18420"/>
    </cofactor>
</comment>
<dbReference type="SUPFAM" id="SSF55811">
    <property type="entry name" value="Nudix"/>
    <property type="match status" value="1"/>
</dbReference>
<evidence type="ECO:0000259" key="4">
    <source>
        <dbReference type="PROSITE" id="PS51462"/>
    </source>
</evidence>
<proteinExistence type="inferred from homology"/>
<dbReference type="InterPro" id="IPR020476">
    <property type="entry name" value="Nudix_hydrolase"/>
</dbReference>
<dbReference type="PANTHER" id="PTHR43046:SF2">
    <property type="entry name" value="8-OXO-DGTP DIPHOSPHATASE-RELATED"/>
    <property type="match status" value="1"/>
</dbReference>
<dbReference type="Proteomes" id="UP000183508">
    <property type="component" value="Unassembled WGS sequence"/>
</dbReference>
<dbReference type="GO" id="GO:0016787">
    <property type="term" value="F:hydrolase activity"/>
    <property type="evidence" value="ECO:0007669"/>
    <property type="project" value="UniProtKB-KW"/>
</dbReference>
<keyword evidence="2 3" id="KW-0378">Hydrolase</keyword>
<dbReference type="PROSITE" id="PS51462">
    <property type="entry name" value="NUDIX"/>
    <property type="match status" value="1"/>
</dbReference>
<feature type="domain" description="Nudix hydrolase" evidence="4">
    <location>
        <begin position="6"/>
        <end position="139"/>
    </location>
</feature>
<dbReference type="InterPro" id="IPR000086">
    <property type="entry name" value="NUDIX_hydrolase_dom"/>
</dbReference>
<reference evidence="6" key="1">
    <citation type="submission" date="2016-10" db="EMBL/GenBank/DDBJ databases">
        <authorList>
            <person name="Varghese N."/>
        </authorList>
    </citation>
    <scope>NUCLEOTIDE SEQUENCE [LARGE SCALE GENOMIC DNA]</scope>
    <source>
        <strain evidence="6">DSM 17980</strain>
    </source>
</reference>
<keyword evidence="6" id="KW-1185">Reference proteome</keyword>